<feature type="region of interest" description="Disordered" evidence="1">
    <location>
        <begin position="167"/>
        <end position="203"/>
    </location>
</feature>
<evidence type="ECO:0000313" key="2">
    <source>
        <dbReference type="EMBL" id="QRW20954.1"/>
    </source>
</evidence>
<dbReference type="AlphaFoldDB" id="A0A8H8SX23"/>
<feature type="region of interest" description="Disordered" evidence="1">
    <location>
        <begin position="1"/>
        <end position="26"/>
    </location>
</feature>
<dbReference type="EMBL" id="CP059663">
    <property type="protein sequence ID" value="QRW20954.1"/>
    <property type="molecule type" value="Genomic_DNA"/>
</dbReference>
<dbReference type="Proteomes" id="UP000650533">
    <property type="component" value="Chromosome 6"/>
</dbReference>
<feature type="compositionally biased region" description="Low complexity" evidence="1">
    <location>
        <begin position="1"/>
        <end position="15"/>
    </location>
</feature>
<organism evidence="2 3">
    <name type="scientific">Rhizoctonia solani</name>
    <dbReference type="NCBI Taxonomy" id="456999"/>
    <lineage>
        <taxon>Eukaryota</taxon>
        <taxon>Fungi</taxon>
        <taxon>Dikarya</taxon>
        <taxon>Basidiomycota</taxon>
        <taxon>Agaricomycotina</taxon>
        <taxon>Agaricomycetes</taxon>
        <taxon>Cantharellales</taxon>
        <taxon>Ceratobasidiaceae</taxon>
        <taxon>Rhizoctonia</taxon>
    </lineage>
</organism>
<feature type="compositionally biased region" description="Polar residues" evidence="1">
    <location>
        <begin position="176"/>
        <end position="189"/>
    </location>
</feature>
<dbReference type="KEGG" id="rsx:RhiXN_05943"/>
<evidence type="ECO:0000256" key="1">
    <source>
        <dbReference type="SAM" id="MobiDB-lite"/>
    </source>
</evidence>
<dbReference type="RefSeq" id="XP_043181191.1">
    <property type="nucleotide sequence ID" value="XM_043325759.1"/>
</dbReference>
<gene>
    <name evidence="2" type="ORF">RhiXN_05943</name>
</gene>
<evidence type="ECO:0000313" key="3">
    <source>
        <dbReference type="Proteomes" id="UP000650533"/>
    </source>
</evidence>
<sequence length="203" mass="22385">MSTTFSSSSRASSLPPSQPTRELKETPTMTWTTAMFSFPPCDSHPPRAVITTSKEHPKSCETWVSFPSSANTSRVINHVPGFDDFVELVTSNPERIAPKHTTNLNMHSFPRISTTRRFQSHSSKPLRPNPAWPVSQAQTTSLARSGCQKTTMIPAVSPLCSAVQNPPLGNRLVHPSPQQTRYPNPQQALCNRPPPPNNNYGTL</sequence>
<dbReference type="GeneID" id="67028222"/>
<proteinExistence type="predicted"/>
<name>A0A8H8SX23_9AGAM</name>
<reference evidence="2" key="1">
    <citation type="submission" date="2020-05" db="EMBL/GenBank/DDBJ databases">
        <title>Evolutionary and genomic comparisons of hybrid uninucleate and nonhybrid Rhizoctonia fungi.</title>
        <authorList>
            <person name="Li C."/>
            <person name="Chen X."/>
        </authorList>
    </citation>
    <scope>NUCLEOTIDE SEQUENCE</scope>
    <source>
        <strain evidence="2">AG-1 IA</strain>
    </source>
</reference>
<protein>
    <submittedName>
        <fullName evidence="2">Uncharacterized protein</fullName>
    </submittedName>
</protein>
<accession>A0A8H8SX23</accession>